<name>A0A8C5M1S1_9ANUR</name>
<evidence type="ECO:0000256" key="1">
    <source>
        <dbReference type="ARBA" id="ARBA00004173"/>
    </source>
</evidence>
<evidence type="ECO:0000313" key="9">
    <source>
        <dbReference type="Ensembl" id="ENSLLEP00000006542.1"/>
    </source>
</evidence>
<gene>
    <name evidence="9" type="primary">MRPL54</name>
</gene>
<keyword evidence="5" id="KW-0687">Ribonucleoprotein</keyword>
<evidence type="ECO:0000256" key="3">
    <source>
        <dbReference type="ARBA" id="ARBA00022980"/>
    </source>
</evidence>
<evidence type="ECO:0000256" key="7">
    <source>
        <dbReference type="ARBA" id="ARBA00035179"/>
    </source>
</evidence>
<proteinExistence type="inferred from homology"/>
<accession>A0A8C5M1S1</accession>
<dbReference type="GeneTree" id="ENSGT00390000001201"/>
<dbReference type="PANTHER" id="PTHR28595">
    <property type="entry name" value="39S RIBOSOMAL PROTEIN L54, MITOCHONDRIAL"/>
    <property type="match status" value="1"/>
</dbReference>
<dbReference type="InterPro" id="IPR013870">
    <property type="entry name" value="Ribosomal_mL54"/>
</dbReference>
<dbReference type="Proteomes" id="UP000694569">
    <property type="component" value="Unplaced"/>
</dbReference>
<evidence type="ECO:0000256" key="8">
    <source>
        <dbReference type="SAM" id="MobiDB-lite"/>
    </source>
</evidence>
<dbReference type="GO" id="GO:0003735">
    <property type="term" value="F:structural constituent of ribosome"/>
    <property type="evidence" value="ECO:0007669"/>
    <property type="project" value="TreeGrafter"/>
</dbReference>
<evidence type="ECO:0000313" key="10">
    <source>
        <dbReference type="Proteomes" id="UP000694569"/>
    </source>
</evidence>
<keyword evidence="4" id="KW-0496">Mitochondrion</keyword>
<organism evidence="9 10">
    <name type="scientific">Leptobrachium leishanense</name>
    <name type="common">Leishan spiny toad</name>
    <dbReference type="NCBI Taxonomy" id="445787"/>
    <lineage>
        <taxon>Eukaryota</taxon>
        <taxon>Metazoa</taxon>
        <taxon>Chordata</taxon>
        <taxon>Craniata</taxon>
        <taxon>Vertebrata</taxon>
        <taxon>Euteleostomi</taxon>
        <taxon>Amphibia</taxon>
        <taxon>Batrachia</taxon>
        <taxon>Anura</taxon>
        <taxon>Pelobatoidea</taxon>
        <taxon>Megophryidae</taxon>
        <taxon>Leptobrachium</taxon>
    </lineage>
</organism>
<evidence type="ECO:0000256" key="2">
    <source>
        <dbReference type="ARBA" id="ARBA00022946"/>
    </source>
</evidence>
<feature type="region of interest" description="Disordered" evidence="8">
    <location>
        <begin position="1"/>
        <end position="33"/>
    </location>
</feature>
<comment type="subcellular location">
    <subcellularLocation>
        <location evidence="1">Mitochondrion</location>
    </subcellularLocation>
</comment>
<keyword evidence="2" id="KW-0809">Transit peptide</keyword>
<reference evidence="9" key="2">
    <citation type="submission" date="2025-09" db="UniProtKB">
        <authorList>
            <consortium name="Ensembl"/>
        </authorList>
    </citation>
    <scope>IDENTIFICATION</scope>
</reference>
<dbReference type="Pfam" id="PF08561">
    <property type="entry name" value="Ribosomal_L37"/>
    <property type="match status" value="1"/>
</dbReference>
<protein>
    <recommendedName>
        <fullName evidence="7">Large ribosomal subunit protein mL54</fullName>
    </recommendedName>
</protein>
<comment type="similarity">
    <text evidence="6">Belongs to the mitochondrion-specific ribosomal protein mL54 family.</text>
</comment>
<evidence type="ECO:0000256" key="5">
    <source>
        <dbReference type="ARBA" id="ARBA00023274"/>
    </source>
</evidence>
<dbReference type="PANTHER" id="PTHR28595:SF1">
    <property type="entry name" value="LARGE RIBOSOMAL SUBUNIT PROTEIN ML54"/>
    <property type="match status" value="1"/>
</dbReference>
<reference evidence="9" key="1">
    <citation type="submission" date="2025-08" db="UniProtKB">
        <authorList>
            <consortium name="Ensembl"/>
        </authorList>
    </citation>
    <scope>IDENTIFICATION</scope>
</reference>
<keyword evidence="10" id="KW-1185">Reference proteome</keyword>
<dbReference type="GO" id="GO:0005762">
    <property type="term" value="C:mitochondrial large ribosomal subunit"/>
    <property type="evidence" value="ECO:0007669"/>
    <property type="project" value="TreeGrafter"/>
</dbReference>
<dbReference type="Ensembl" id="ENSLLET00000006814.1">
    <property type="protein sequence ID" value="ENSLLEP00000006542.1"/>
    <property type="gene ID" value="ENSLLEG00000004133.1"/>
</dbReference>
<evidence type="ECO:0000256" key="6">
    <source>
        <dbReference type="ARBA" id="ARBA00033752"/>
    </source>
</evidence>
<dbReference type="AlphaFoldDB" id="A0A8C5M1S1"/>
<evidence type="ECO:0000256" key="4">
    <source>
        <dbReference type="ARBA" id="ARBA00023128"/>
    </source>
</evidence>
<dbReference type="OrthoDB" id="10252718at2759"/>
<sequence length="184" mass="20483">MGCPRFSDTPTTELSESDRVERRGRHGGTANYTSRHATPRWRCVMTTARVPEVLLACVAMAGRAVLRAAVILPRFTWAPARGYAKKPVVKGKGKGVLKEDLKGPEICKDPAVLTTHAMGVNIYKTGPEVKLKDDSEYPEWLFQIDLGPLKTLQELNPEMPKSWKLAVVTLQNNHFCKSGLDHKM</sequence>
<keyword evidence="3" id="KW-0689">Ribosomal protein</keyword>